<accession>D6ZDE8</accession>
<dbReference type="eggNOG" id="ENOG502ZSRH">
    <property type="taxonomic scope" value="Bacteria"/>
</dbReference>
<keyword evidence="3" id="KW-1185">Reference proteome</keyword>
<dbReference type="KEGG" id="srt:Srot_0732"/>
<gene>
    <name evidence="2" type="ordered locus">Srot_0732</name>
</gene>
<feature type="compositionally biased region" description="Basic and acidic residues" evidence="1">
    <location>
        <begin position="124"/>
        <end position="147"/>
    </location>
</feature>
<dbReference type="AlphaFoldDB" id="D6ZDE8"/>
<evidence type="ECO:0000313" key="2">
    <source>
        <dbReference type="EMBL" id="ADG97212.1"/>
    </source>
</evidence>
<name>D6ZDE8_SEGRD</name>
<dbReference type="RefSeq" id="WP_013137668.1">
    <property type="nucleotide sequence ID" value="NC_014168.1"/>
</dbReference>
<feature type="region of interest" description="Disordered" evidence="1">
    <location>
        <begin position="124"/>
        <end position="179"/>
    </location>
</feature>
<dbReference type="Proteomes" id="UP000002247">
    <property type="component" value="Chromosome"/>
</dbReference>
<dbReference type="HOGENOM" id="CLU_698086_0_0_11"/>
<dbReference type="STRING" id="640132.Srot_0732"/>
<sequence>MGQPLNADQEAMLAHAEQTEQMALMLDGTIAFDPSVFQGMMMTALGPVGAPFAAAFTAAITNQHINAHEVAAALHAHAEATRESALEYETTDDLNAAELAADQHLAEELGDQLDSVKSEADKFEPFKEGPLDGKDPDRPGDPSRGRGDQGPMPGSAHKDAEYHVGSPQRPDMTGLLDDSYEYGSKESNLADEASWAKWGAMNEGAKLLRPDLDDATRMYSHFRENSGTPMKFDYETAYKEDSSIRANVNEKIAEAQRAAESLVRNGNTSFSMTGGVNAEGHYPATEDWKKTIGAYYQWASADVRVDGNQVTMEVTVHAEDRYNFNKGGAADMDSGTPDSVNGRFEEIGWAKPFDTSGELTRTVTWTLGEAPNATVSSGSEPERSRDPENEPSQPR</sequence>
<proteinExistence type="predicted"/>
<dbReference type="EMBL" id="CP001958">
    <property type="protein sequence ID" value="ADG97212.1"/>
    <property type="molecule type" value="Genomic_DNA"/>
</dbReference>
<evidence type="ECO:0000256" key="1">
    <source>
        <dbReference type="SAM" id="MobiDB-lite"/>
    </source>
</evidence>
<protein>
    <submittedName>
        <fullName evidence="2">Uncharacterized protein</fullName>
    </submittedName>
</protein>
<reference evidence="2 3" key="1">
    <citation type="journal article" date="2010" name="Stand. Genomic Sci.">
        <title>Complete genome sequence of Segniliparus rotundus type strain (CDC 1076).</title>
        <authorList>
            <person name="Sikorski J."/>
            <person name="Lapidus A."/>
            <person name="Copeland A."/>
            <person name="Misra M."/>
            <person name="Glavina Del Rio T."/>
            <person name="Nolan M."/>
            <person name="Lucas S."/>
            <person name="Chen F."/>
            <person name="Tice H."/>
            <person name="Cheng J.F."/>
            <person name="Jando M."/>
            <person name="Schneider S."/>
            <person name="Bruce D."/>
            <person name="Goodwin L."/>
            <person name="Pitluck S."/>
            <person name="Liolios K."/>
            <person name="Mikhailova N."/>
            <person name="Pati A."/>
            <person name="Ivanova N."/>
            <person name="Mavromatis K."/>
            <person name="Chen A."/>
            <person name="Palaniappan K."/>
            <person name="Chertkov O."/>
            <person name="Land M."/>
            <person name="Hauser L."/>
            <person name="Chang Y.J."/>
            <person name="Jeffries C.D."/>
            <person name="Brettin T."/>
            <person name="Detter J.C."/>
            <person name="Han C."/>
            <person name="Rohde M."/>
            <person name="Goker M."/>
            <person name="Bristow J."/>
            <person name="Eisen J.A."/>
            <person name="Markowitz V."/>
            <person name="Hugenholtz P."/>
            <person name="Kyrpides N.C."/>
            <person name="Klenk H.P."/>
        </authorList>
    </citation>
    <scope>NUCLEOTIDE SEQUENCE [LARGE SCALE GENOMIC DNA]</scope>
    <source>
        <strain evidence="3">ATCC BAA-972 / CDC 1076 / CIP 108378 / DSM 44985 / JCM 13578</strain>
    </source>
</reference>
<organism evidence="2 3">
    <name type="scientific">Segniliparus rotundus (strain ATCC BAA-972 / CDC 1076 / CIP 108378 / DSM 44985 / JCM 13578)</name>
    <dbReference type="NCBI Taxonomy" id="640132"/>
    <lineage>
        <taxon>Bacteria</taxon>
        <taxon>Bacillati</taxon>
        <taxon>Actinomycetota</taxon>
        <taxon>Actinomycetes</taxon>
        <taxon>Mycobacteriales</taxon>
        <taxon>Segniliparaceae</taxon>
        <taxon>Segniliparus</taxon>
    </lineage>
</organism>
<feature type="region of interest" description="Disordered" evidence="1">
    <location>
        <begin position="366"/>
        <end position="395"/>
    </location>
</feature>
<evidence type="ECO:0000313" key="3">
    <source>
        <dbReference type="Proteomes" id="UP000002247"/>
    </source>
</evidence>